<feature type="domain" description="LppM" evidence="3">
    <location>
        <begin position="62"/>
        <end position="214"/>
    </location>
</feature>
<keyword evidence="2" id="KW-0812">Transmembrane</keyword>
<sequence length="273" mass="29021">MRGVACVARRAPGTMSPVQPSPDTTTPDVPVPSPRAPRPGIRVTAAVLLAALLVPVLAGCLRVQASMGVSSNDRVSGRIVAAVIPANPQDKGPQLKAPDTLATKMRVEPYSQDGYVGSQVFFDDLNFGEVQQLGQLSEQTQGMFQLQFQRTGDLVSLNGRVDLKSVPPHGSDVQFSIAFPARIAKTNGNREGDSVVSWKLPPGDVTNIRAEVSYADPNTRSFAGWAGIVGGITLAVAAVVAAMAYVNRNPAPPNAPEPSFDLGRWWREVRSGR</sequence>
<dbReference type="Proteomes" id="UP000290439">
    <property type="component" value="Chromosome"/>
</dbReference>
<protein>
    <recommendedName>
        <fullName evidence="3">LppM domain-containing protein</fullName>
    </recommendedName>
</protein>
<evidence type="ECO:0000256" key="1">
    <source>
        <dbReference type="SAM" id="MobiDB-lite"/>
    </source>
</evidence>
<keyword evidence="2" id="KW-0472">Membrane</keyword>
<accession>A0A4U8VSX5</accession>
<proteinExistence type="predicted"/>
<name>A0A4U8VSX5_9NOCA</name>
<evidence type="ECO:0000313" key="4">
    <source>
        <dbReference type="EMBL" id="VFA96710.1"/>
    </source>
</evidence>
<dbReference type="Pfam" id="PF21946">
    <property type="entry name" value="LppM"/>
    <property type="match status" value="1"/>
</dbReference>
<dbReference type="AlphaFoldDB" id="A0A4U8VSX5"/>
<feature type="compositionally biased region" description="Low complexity" evidence="1">
    <location>
        <begin position="16"/>
        <end position="28"/>
    </location>
</feature>
<feature type="region of interest" description="Disordered" evidence="1">
    <location>
        <begin position="1"/>
        <end position="36"/>
    </location>
</feature>
<dbReference type="EMBL" id="LR215973">
    <property type="protein sequence ID" value="VFA96710.1"/>
    <property type="molecule type" value="Genomic_DNA"/>
</dbReference>
<gene>
    <name evidence="4" type="ORF">NCTC10797_00464</name>
</gene>
<reference evidence="4 5" key="1">
    <citation type="submission" date="2019-02" db="EMBL/GenBank/DDBJ databases">
        <authorList>
            <consortium name="Pathogen Informatics"/>
        </authorList>
    </citation>
    <scope>NUCLEOTIDE SEQUENCE [LARGE SCALE GENOMIC DNA]</scope>
    <source>
        <strain evidence="4 5">3012STDY6756504</strain>
    </source>
</reference>
<evidence type="ECO:0000313" key="5">
    <source>
        <dbReference type="Proteomes" id="UP000290439"/>
    </source>
</evidence>
<dbReference type="InterPro" id="IPR053807">
    <property type="entry name" value="LppM"/>
</dbReference>
<keyword evidence="2" id="KW-1133">Transmembrane helix</keyword>
<organism evidence="4 5">
    <name type="scientific">Nocardia cyriacigeorgica</name>
    <dbReference type="NCBI Taxonomy" id="135487"/>
    <lineage>
        <taxon>Bacteria</taxon>
        <taxon>Bacillati</taxon>
        <taxon>Actinomycetota</taxon>
        <taxon>Actinomycetes</taxon>
        <taxon>Mycobacteriales</taxon>
        <taxon>Nocardiaceae</taxon>
        <taxon>Nocardia</taxon>
    </lineage>
</organism>
<evidence type="ECO:0000259" key="3">
    <source>
        <dbReference type="Pfam" id="PF21946"/>
    </source>
</evidence>
<evidence type="ECO:0000256" key="2">
    <source>
        <dbReference type="SAM" id="Phobius"/>
    </source>
</evidence>
<feature type="transmembrane region" description="Helical" evidence="2">
    <location>
        <begin position="222"/>
        <end position="246"/>
    </location>
</feature>